<dbReference type="AlphaFoldDB" id="A0A085LMK4"/>
<reference evidence="2 3" key="1">
    <citation type="journal article" date="2014" name="Nat. Genet.">
        <title>Genome and transcriptome of the porcine whipworm Trichuris suis.</title>
        <authorList>
            <person name="Jex A.R."/>
            <person name="Nejsum P."/>
            <person name="Schwarz E.M."/>
            <person name="Hu L."/>
            <person name="Young N.D."/>
            <person name="Hall R.S."/>
            <person name="Korhonen P.K."/>
            <person name="Liao S."/>
            <person name="Thamsborg S."/>
            <person name="Xia J."/>
            <person name="Xu P."/>
            <person name="Wang S."/>
            <person name="Scheerlinck J.P."/>
            <person name="Hofmann A."/>
            <person name="Sternberg P.W."/>
            <person name="Wang J."/>
            <person name="Gasser R.B."/>
        </authorList>
    </citation>
    <scope>NUCLEOTIDE SEQUENCE [LARGE SCALE GENOMIC DNA]</scope>
    <source>
        <strain evidence="2">DCEP-RM93M</strain>
    </source>
</reference>
<name>A0A085LMK4_9BILA</name>
<gene>
    <name evidence="2" type="ORF">M513_12900</name>
</gene>
<feature type="compositionally biased region" description="Polar residues" evidence="1">
    <location>
        <begin position="105"/>
        <end position="127"/>
    </location>
</feature>
<feature type="region of interest" description="Disordered" evidence="1">
    <location>
        <begin position="85"/>
        <end position="127"/>
    </location>
</feature>
<feature type="compositionally biased region" description="Polar residues" evidence="1">
    <location>
        <begin position="85"/>
        <end position="98"/>
    </location>
</feature>
<sequence>MHSMSKDGQYGHSCQDLIVSPQEASPCACFGCRGEEEFNRFSGATFNFLNHEYSVSQVDKSSMPIGGSTQRNGARRLRQEKLWNQRSNLSASVSSRPCKQHEQASSETNSQHGNKVGSTSAMDGLNTQDFEEAAIVCSRSN</sequence>
<accession>A0A085LMK4</accession>
<protein>
    <submittedName>
        <fullName evidence="2">Uncharacterized protein</fullName>
    </submittedName>
</protein>
<evidence type="ECO:0000256" key="1">
    <source>
        <dbReference type="SAM" id="MobiDB-lite"/>
    </source>
</evidence>
<proteinExistence type="predicted"/>
<dbReference type="EMBL" id="KL363386">
    <property type="protein sequence ID" value="KFD46200.1"/>
    <property type="molecule type" value="Genomic_DNA"/>
</dbReference>
<evidence type="ECO:0000313" key="3">
    <source>
        <dbReference type="Proteomes" id="UP000030764"/>
    </source>
</evidence>
<dbReference type="Proteomes" id="UP000030764">
    <property type="component" value="Unassembled WGS sequence"/>
</dbReference>
<evidence type="ECO:0000313" key="2">
    <source>
        <dbReference type="EMBL" id="KFD46200.1"/>
    </source>
</evidence>
<organism evidence="2 3">
    <name type="scientific">Trichuris suis</name>
    <name type="common">pig whipworm</name>
    <dbReference type="NCBI Taxonomy" id="68888"/>
    <lineage>
        <taxon>Eukaryota</taxon>
        <taxon>Metazoa</taxon>
        <taxon>Ecdysozoa</taxon>
        <taxon>Nematoda</taxon>
        <taxon>Enoplea</taxon>
        <taxon>Dorylaimia</taxon>
        <taxon>Trichinellida</taxon>
        <taxon>Trichuridae</taxon>
        <taxon>Trichuris</taxon>
    </lineage>
</organism>
<keyword evidence="3" id="KW-1185">Reference proteome</keyword>